<dbReference type="Gene3D" id="3.30.360.10">
    <property type="entry name" value="Dihydrodipicolinate Reductase, domain 2"/>
    <property type="match status" value="1"/>
</dbReference>
<dbReference type="Pfam" id="PF01408">
    <property type="entry name" value="GFO_IDH_MocA"/>
    <property type="match status" value="1"/>
</dbReference>
<keyword evidence="4" id="KW-1185">Reference proteome</keyword>
<reference evidence="3 4" key="1">
    <citation type="submission" date="2024-03" db="EMBL/GenBank/DDBJ databases">
        <title>Human intestinal bacterial collection.</title>
        <authorList>
            <person name="Pauvert C."/>
            <person name="Hitch T.C.A."/>
            <person name="Clavel T."/>
        </authorList>
    </citation>
    <scope>NUCLEOTIDE SEQUENCE [LARGE SCALE GENOMIC DNA]</scope>
    <source>
        <strain evidence="3 4">CLA-AA-H192</strain>
    </source>
</reference>
<dbReference type="PANTHER" id="PTHR43054:SF1">
    <property type="entry name" value="SCYLLO-INOSITOL 2-DEHYDROGENASE (NADP(+)) IOLU"/>
    <property type="match status" value="1"/>
</dbReference>
<evidence type="ECO:0000313" key="4">
    <source>
        <dbReference type="Proteomes" id="UP001491552"/>
    </source>
</evidence>
<accession>A0ABV1GAA4</accession>
<gene>
    <name evidence="3" type="ORF">WMO66_14135</name>
</gene>
<comment type="caution">
    <text evidence="3">The sequence shown here is derived from an EMBL/GenBank/DDBJ whole genome shotgun (WGS) entry which is preliminary data.</text>
</comment>
<dbReference type="SUPFAM" id="SSF55347">
    <property type="entry name" value="Glyceraldehyde-3-phosphate dehydrogenase-like, C-terminal domain"/>
    <property type="match status" value="1"/>
</dbReference>
<evidence type="ECO:0000313" key="3">
    <source>
        <dbReference type="EMBL" id="MEQ2512365.1"/>
    </source>
</evidence>
<evidence type="ECO:0000259" key="1">
    <source>
        <dbReference type="Pfam" id="PF01408"/>
    </source>
</evidence>
<dbReference type="SUPFAM" id="SSF51735">
    <property type="entry name" value="NAD(P)-binding Rossmann-fold domains"/>
    <property type="match status" value="1"/>
</dbReference>
<dbReference type="PANTHER" id="PTHR43054">
    <property type="match status" value="1"/>
</dbReference>
<proteinExistence type="predicted"/>
<dbReference type="Pfam" id="PF22725">
    <property type="entry name" value="GFO_IDH_MocA_C3"/>
    <property type="match status" value="1"/>
</dbReference>
<dbReference type="InterPro" id="IPR036291">
    <property type="entry name" value="NAD(P)-bd_dom_sf"/>
</dbReference>
<evidence type="ECO:0000259" key="2">
    <source>
        <dbReference type="Pfam" id="PF22725"/>
    </source>
</evidence>
<dbReference type="EMBL" id="JBBMFF010000271">
    <property type="protein sequence ID" value="MEQ2512365.1"/>
    <property type="molecule type" value="Genomic_DNA"/>
</dbReference>
<protein>
    <submittedName>
        <fullName evidence="3">Gfo/Idh/MocA family oxidoreductase</fullName>
    </submittedName>
</protein>
<dbReference type="InterPro" id="IPR055170">
    <property type="entry name" value="GFO_IDH_MocA-like_dom"/>
</dbReference>
<name>A0ABV1GAA4_9FIRM</name>
<feature type="domain" description="GFO/IDH/MocA-like oxidoreductase" evidence="2">
    <location>
        <begin position="138"/>
        <end position="247"/>
    </location>
</feature>
<sequence>MLRVGTVGTSSIMRTIQEAIRLTDGMECRVVYSRTEEQGRAFAAEMGVPEHCTDYAAMLERSDLDLIDIASPNRFHAEQALAALEHGKHVIVEKPAAVTRGDVQRLIDAARANGVYFFEAITTLFMPQYEACRLLLPKLGRIEQAHITYAQYSSRYDAYLRGENPNIFNPAMQAGALNDMGVYCVHMAVDLFGAPQDVRYLAELGPNGIDLAGRLTLTYPSLTCEILTAKNADLGSGCRITGENGWFAEDGPINAFGGCTAELNGEPVDVALPQAENRMVYEFARFRDAIVQHDTAFFDRMAEQSARVAAVLEQAHRTA</sequence>
<dbReference type="InterPro" id="IPR000683">
    <property type="entry name" value="Gfo/Idh/MocA-like_OxRdtase_N"/>
</dbReference>
<dbReference type="Gene3D" id="3.40.50.720">
    <property type="entry name" value="NAD(P)-binding Rossmann-like Domain"/>
    <property type="match status" value="1"/>
</dbReference>
<organism evidence="3 4">
    <name type="scientific">Faecousia intestinalis</name>
    <dbReference type="NCBI Taxonomy" id="3133167"/>
    <lineage>
        <taxon>Bacteria</taxon>
        <taxon>Bacillati</taxon>
        <taxon>Bacillota</taxon>
        <taxon>Clostridia</taxon>
        <taxon>Eubacteriales</taxon>
        <taxon>Oscillospiraceae</taxon>
        <taxon>Faecousia</taxon>
    </lineage>
</organism>
<feature type="domain" description="Gfo/Idh/MocA-like oxidoreductase N-terminal" evidence="1">
    <location>
        <begin position="2"/>
        <end position="117"/>
    </location>
</feature>
<dbReference type="Proteomes" id="UP001491552">
    <property type="component" value="Unassembled WGS sequence"/>
</dbReference>
<dbReference type="RefSeq" id="WP_349136994.1">
    <property type="nucleotide sequence ID" value="NZ_JBBMFF010000271.1"/>
</dbReference>